<evidence type="ECO:0000313" key="1">
    <source>
        <dbReference type="EMBL" id="KAH7847189.1"/>
    </source>
</evidence>
<name>A0ACB7Y171_9ERIC</name>
<comment type="caution">
    <text evidence="1">The sequence shown here is derived from an EMBL/GenBank/DDBJ whole genome shotgun (WGS) entry which is preliminary data.</text>
</comment>
<evidence type="ECO:0000313" key="2">
    <source>
        <dbReference type="Proteomes" id="UP000828048"/>
    </source>
</evidence>
<keyword evidence="2" id="KW-1185">Reference proteome</keyword>
<protein>
    <submittedName>
        <fullName evidence="1">Uncharacterized protein</fullName>
    </submittedName>
</protein>
<reference evidence="1 2" key="1">
    <citation type="journal article" date="2021" name="Hortic Res">
        <title>High-quality reference genome and annotation aids understanding of berry development for evergreen blueberry (Vaccinium darrowii).</title>
        <authorList>
            <person name="Yu J."/>
            <person name="Hulse-Kemp A.M."/>
            <person name="Babiker E."/>
            <person name="Staton M."/>
        </authorList>
    </citation>
    <scope>NUCLEOTIDE SEQUENCE [LARGE SCALE GENOMIC DNA]</scope>
    <source>
        <strain evidence="2">cv. NJ 8807/NJ 8810</strain>
        <tissue evidence="1">Young leaf</tissue>
    </source>
</reference>
<accession>A0ACB7Y171</accession>
<dbReference type="Proteomes" id="UP000828048">
    <property type="component" value="Chromosome 5"/>
</dbReference>
<gene>
    <name evidence="1" type="ORF">Vadar_023022</name>
</gene>
<dbReference type="EMBL" id="CM037155">
    <property type="protein sequence ID" value="KAH7847189.1"/>
    <property type="molecule type" value="Genomic_DNA"/>
</dbReference>
<proteinExistence type="predicted"/>
<organism evidence="1 2">
    <name type="scientific">Vaccinium darrowii</name>
    <dbReference type="NCBI Taxonomy" id="229202"/>
    <lineage>
        <taxon>Eukaryota</taxon>
        <taxon>Viridiplantae</taxon>
        <taxon>Streptophyta</taxon>
        <taxon>Embryophyta</taxon>
        <taxon>Tracheophyta</taxon>
        <taxon>Spermatophyta</taxon>
        <taxon>Magnoliopsida</taxon>
        <taxon>eudicotyledons</taxon>
        <taxon>Gunneridae</taxon>
        <taxon>Pentapetalae</taxon>
        <taxon>asterids</taxon>
        <taxon>Ericales</taxon>
        <taxon>Ericaceae</taxon>
        <taxon>Vaccinioideae</taxon>
        <taxon>Vaccinieae</taxon>
        <taxon>Vaccinium</taxon>
    </lineage>
</organism>
<sequence>MASSSKSPSAHHGEDLSEKLVPNEVQSSKGEHNPYPYPQHLKLEVLVPDQLENPYIVDYVEWNKRYVEWRQKMLDVITSEGLLGFIDGTVQAPPKTVTTSVNGPKGGNTTHEGSEKEEYVAWKRSNGLVREWTLNRLDMYLSYVLRRSETAKELWEAIAKWEQDYRLFHYLELYKAAIKGDWKTADDLIQEEPDAVRTRITGDSETALIVAIKRVGGKDFVEKLVEKMSSDDLAIRDNGGRTALHTAAGFGNLEVAKLLVEKNQALPNMETHSGEAALFYAAERGDRKMVNWLMEVTDDYILSVDSWFRILYQLTQSQLHDIALKLLKENHWLAYLDDEDGPKFHPKFHALATLAGTPSSFKSGNNFNFLQEFIYSRMKIKKNEGMELENTTDNHSRGDIEARLASNNSGAVNGEILNLLSLSIPLNFIFVILETSGGAKIWNGIIVNNFNTADQIWIIKPIRVIREKKLLHNQAFDLLKFLCELAMDPDYYFKADRNFRLPLERASSTGIHEIVEEILRVYPYAVYLENDKKQSIFQQAIVFRQEKVFNLIYQHEESRAMVLSKGDDRNNNALHLAGYAASPEQAYRRLNAALHMQSELQWFKEIFPFK</sequence>